<protein>
    <submittedName>
        <fullName evidence="1">535_t:CDS:1</fullName>
    </submittedName>
</protein>
<name>A0ACA9P4Q3_9GLOM</name>
<evidence type="ECO:0000313" key="2">
    <source>
        <dbReference type="Proteomes" id="UP000789366"/>
    </source>
</evidence>
<reference evidence="1" key="1">
    <citation type="submission" date="2021-06" db="EMBL/GenBank/DDBJ databases">
        <authorList>
            <person name="Kallberg Y."/>
            <person name="Tangrot J."/>
            <person name="Rosling A."/>
        </authorList>
    </citation>
    <scope>NUCLEOTIDE SEQUENCE</scope>
    <source>
        <strain evidence="1">28 12/20/2015</strain>
    </source>
</reference>
<feature type="non-terminal residue" evidence="1">
    <location>
        <position position="103"/>
    </location>
</feature>
<keyword evidence="2" id="KW-1185">Reference proteome</keyword>
<organism evidence="1 2">
    <name type="scientific">Cetraspora pellucida</name>
    <dbReference type="NCBI Taxonomy" id="1433469"/>
    <lineage>
        <taxon>Eukaryota</taxon>
        <taxon>Fungi</taxon>
        <taxon>Fungi incertae sedis</taxon>
        <taxon>Mucoromycota</taxon>
        <taxon>Glomeromycotina</taxon>
        <taxon>Glomeromycetes</taxon>
        <taxon>Diversisporales</taxon>
        <taxon>Gigasporaceae</taxon>
        <taxon>Cetraspora</taxon>
    </lineage>
</organism>
<comment type="caution">
    <text evidence="1">The sequence shown here is derived from an EMBL/GenBank/DDBJ whole genome shotgun (WGS) entry which is preliminary data.</text>
</comment>
<sequence>SDFNKETNAEGTKELFFKCGKNTHPIWNYFKPTSDKKFILCNLCPETKYSIGTGISTIKWHFESNHKSEYHQLLQLSLLQAVEYYGVRDEKKIKKLNDKRSQF</sequence>
<feature type="non-terminal residue" evidence="1">
    <location>
        <position position="1"/>
    </location>
</feature>
<dbReference type="Proteomes" id="UP000789366">
    <property type="component" value="Unassembled WGS sequence"/>
</dbReference>
<accession>A0ACA9P4Q3</accession>
<evidence type="ECO:0000313" key="1">
    <source>
        <dbReference type="EMBL" id="CAG8688719.1"/>
    </source>
</evidence>
<gene>
    <name evidence="1" type="ORF">SPELUC_LOCUS10632</name>
</gene>
<proteinExistence type="predicted"/>
<dbReference type="EMBL" id="CAJVPW010020333">
    <property type="protein sequence ID" value="CAG8688719.1"/>
    <property type="molecule type" value="Genomic_DNA"/>
</dbReference>